<proteinExistence type="predicted"/>
<protein>
    <submittedName>
        <fullName evidence="2">Uncharacterized protein</fullName>
    </submittedName>
</protein>
<evidence type="ECO:0000313" key="3">
    <source>
        <dbReference type="Proteomes" id="UP000034034"/>
    </source>
</evidence>
<accession>A0A0F7FTV6</accession>
<evidence type="ECO:0000256" key="1">
    <source>
        <dbReference type="SAM" id="MobiDB-lite"/>
    </source>
</evidence>
<gene>
    <name evidence="2" type="ORF">SXIM_23590</name>
</gene>
<dbReference type="STRING" id="408015.SXIM_23590"/>
<name>A0A0F7FTV6_9ACTN</name>
<dbReference type="AlphaFoldDB" id="A0A0F7FTV6"/>
<dbReference type="Proteomes" id="UP000034034">
    <property type="component" value="Chromosome"/>
</dbReference>
<dbReference type="EMBL" id="CP009922">
    <property type="protein sequence ID" value="AKG43743.1"/>
    <property type="molecule type" value="Genomic_DNA"/>
</dbReference>
<feature type="region of interest" description="Disordered" evidence="1">
    <location>
        <begin position="1"/>
        <end position="45"/>
    </location>
</feature>
<dbReference type="PATRIC" id="fig|408015.6.peg.2395"/>
<feature type="compositionally biased region" description="Gly residues" evidence="1">
    <location>
        <begin position="33"/>
        <end position="43"/>
    </location>
</feature>
<dbReference type="HOGENOM" id="CLU_3030718_0_0_11"/>
<keyword evidence="3" id="KW-1185">Reference proteome</keyword>
<organism evidence="2 3">
    <name type="scientific">Streptomyces xiamenensis</name>
    <dbReference type="NCBI Taxonomy" id="408015"/>
    <lineage>
        <taxon>Bacteria</taxon>
        <taxon>Bacillati</taxon>
        <taxon>Actinomycetota</taxon>
        <taxon>Actinomycetes</taxon>
        <taxon>Kitasatosporales</taxon>
        <taxon>Streptomycetaceae</taxon>
        <taxon>Streptomyces</taxon>
    </lineage>
</organism>
<reference evidence="2" key="1">
    <citation type="submission" date="2019-08" db="EMBL/GenBank/DDBJ databases">
        <title>Complete genome sequence of a mangrove-derived Streptomyces xiamenensis.</title>
        <authorList>
            <person name="Xu J."/>
        </authorList>
    </citation>
    <scope>NUCLEOTIDE SEQUENCE</scope>
    <source>
        <strain evidence="2">318</strain>
    </source>
</reference>
<evidence type="ECO:0000313" key="2">
    <source>
        <dbReference type="EMBL" id="AKG43743.1"/>
    </source>
</evidence>
<dbReference type="KEGG" id="sxi:SXIM_23590"/>
<sequence length="55" mass="5535">MAVHLPFHTRPFPLDPNGPRPGALGGNSTDTGRGPGRTVGSGPGPYSISAVILAL</sequence>